<organism evidence="1 2">
    <name type="scientific">Actinoplanes flavus</name>
    <dbReference type="NCBI Taxonomy" id="2820290"/>
    <lineage>
        <taxon>Bacteria</taxon>
        <taxon>Bacillati</taxon>
        <taxon>Actinomycetota</taxon>
        <taxon>Actinomycetes</taxon>
        <taxon>Micromonosporales</taxon>
        <taxon>Micromonosporaceae</taxon>
        <taxon>Actinoplanes</taxon>
    </lineage>
</organism>
<proteinExistence type="predicted"/>
<sequence length="95" mass="10227">MLDGLDDIDWSALDGAYGPCTAAPDILRAIASGDPEAAGEGRYEFASSIWHQGTVYPATAEVIPFLVELAITPGVHRRDHLLRTLGALRPRAGRR</sequence>
<accession>A0ABS3UJR1</accession>
<gene>
    <name evidence="1" type="ORF">J5X75_15905</name>
</gene>
<comment type="caution">
    <text evidence="1">The sequence shown here is derived from an EMBL/GenBank/DDBJ whole genome shotgun (WGS) entry which is preliminary data.</text>
</comment>
<reference evidence="1 2" key="1">
    <citation type="submission" date="2021-03" db="EMBL/GenBank/DDBJ databases">
        <title>Actinoplanes flavus sp. nov., a novel actinomycete isolated from Coconut Palm rhizosphere soil.</title>
        <authorList>
            <person name="Luo X."/>
        </authorList>
    </citation>
    <scope>NUCLEOTIDE SEQUENCE [LARGE SCALE GENOMIC DNA]</scope>
    <source>
        <strain evidence="1 2">NEAU-H7</strain>
    </source>
</reference>
<evidence type="ECO:0000313" key="2">
    <source>
        <dbReference type="Proteomes" id="UP000679690"/>
    </source>
</evidence>
<evidence type="ECO:0000313" key="1">
    <source>
        <dbReference type="EMBL" id="MBO3739012.1"/>
    </source>
</evidence>
<dbReference type="Proteomes" id="UP000679690">
    <property type="component" value="Unassembled WGS sequence"/>
</dbReference>
<protein>
    <submittedName>
        <fullName evidence="1">Uncharacterized protein</fullName>
    </submittedName>
</protein>
<keyword evidence="2" id="KW-1185">Reference proteome</keyword>
<dbReference type="EMBL" id="JAGFNS010000009">
    <property type="protein sequence ID" value="MBO3739012.1"/>
    <property type="molecule type" value="Genomic_DNA"/>
</dbReference>
<dbReference type="RefSeq" id="WP_208468172.1">
    <property type="nucleotide sequence ID" value="NZ_JAGFNS010000009.1"/>
</dbReference>
<name>A0ABS3UJR1_9ACTN</name>